<dbReference type="SUPFAM" id="SSF118196">
    <property type="entry name" value="YaeB-like"/>
    <property type="match status" value="1"/>
</dbReference>
<dbReference type="PANTHER" id="PTHR12818:SF0">
    <property type="entry name" value="TRNA (ADENINE(37)-N6)-METHYLTRANSFERASE"/>
    <property type="match status" value="1"/>
</dbReference>
<evidence type="ECO:0000313" key="5">
    <source>
        <dbReference type="Proteomes" id="UP000539642"/>
    </source>
</evidence>
<dbReference type="InterPro" id="IPR023370">
    <property type="entry name" value="TrmO-like_N"/>
</dbReference>
<dbReference type="InterPro" id="IPR036413">
    <property type="entry name" value="YaeB-like_sf"/>
</dbReference>
<evidence type="ECO:0000256" key="1">
    <source>
        <dbReference type="ARBA" id="ARBA00022691"/>
    </source>
</evidence>
<evidence type="ECO:0000256" key="2">
    <source>
        <dbReference type="ARBA" id="ARBA00033753"/>
    </source>
</evidence>
<protein>
    <submittedName>
        <fullName evidence="4">tRNA-Thr(GGU) m(6)t(6)A37 methyltransferase TsaA</fullName>
    </submittedName>
</protein>
<dbReference type="GO" id="GO:0008168">
    <property type="term" value="F:methyltransferase activity"/>
    <property type="evidence" value="ECO:0007669"/>
    <property type="project" value="UniProtKB-KW"/>
</dbReference>
<gene>
    <name evidence="4" type="ORF">HNQ81_003518</name>
</gene>
<dbReference type="PROSITE" id="PS01318">
    <property type="entry name" value="TSAA_1"/>
    <property type="match status" value="1"/>
</dbReference>
<dbReference type="PANTHER" id="PTHR12818">
    <property type="entry name" value="TRNA (ADENINE(37)-N6)-METHYLTRANSFERASE"/>
    <property type="match status" value="1"/>
</dbReference>
<dbReference type="RefSeq" id="WP_183352629.1">
    <property type="nucleotide sequence ID" value="NZ_JACHEO010000043.1"/>
</dbReference>
<name>A0A840UVL7_9BACT</name>
<evidence type="ECO:0000259" key="3">
    <source>
        <dbReference type="PROSITE" id="PS51668"/>
    </source>
</evidence>
<dbReference type="Gene3D" id="2.40.30.70">
    <property type="entry name" value="YaeB-like"/>
    <property type="match status" value="1"/>
</dbReference>
<comment type="caution">
    <text evidence="4">The sequence shown here is derived from an EMBL/GenBank/DDBJ whole genome shotgun (WGS) entry which is preliminary data.</text>
</comment>
<keyword evidence="5" id="KW-1185">Reference proteome</keyword>
<dbReference type="EMBL" id="JACHEO010000043">
    <property type="protein sequence ID" value="MBB5349755.1"/>
    <property type="molecule type" value="Genomic_DNA"/>
</dbReference>
<accession>A0A840UVL7</accession>
<comment type="similarity">
    <text evidence="2">Belongs to the tRNA methyltransferase O family.</text>
</comment>
<dbReference type="AlphaFoldDB" id="A0A840UVL7"/>
<organism evidence="4 5">
    <name type="scientific">Desulfoprunum benzoelyticum</name>
    <dbReference type="NCBI Taxonomy" id="1506996"/>
    <lineage>
        <taxon>Bacteria</taxon>
        <taxon>Pseudomonadati</taxon>
        <taxon>Thermodesulfobacteriota</taxon>
        <taxon>Desulfobulbia</taxon>
        <taxon>Desulfobulbales</taxon>
        <taxon>Desulfobulbaceae</taxon>
        <taxon>Desulfoprunum</taxon>
    </lineage>
</organism>
<proteinExistence type="inferred from homology"/>
<dbReference type="PROSITE" id="PS51668">
    <property type="entry name" value="TSAA_2"/>
    <property type="match status" value="1"/>
</dbReference>
<dbReference type="NCBIfam" id="TIGR00104">
    <property type="entry name" value="tRNA_TsaA"/>
    <property type="match status" value="1"/>
</dbReference>
<sequence length="158" mass="18027">MHTIDPIGVILSPHKSIEDMPIQPKGASEFEGQVIVNEKYIDGLHDLDGFSHIYLLYSFHKASRTEMIVTPFMDKTKRGVFATRSPLRPNHIGISIVNLLKVERNIVFVKGIDVLDGTPLLDIKPYIEQFDVVHNSVSGWLQASDEEIRNKRSDERFR</sequence>
<dbReference type="Pfam" id="PF01980">
    <property type="entry name" value="TrmO_N"/>
    <property type="match status" value="1"/>
</dbReference>
<evidence type="ECO:0000313" key="4">
    <source>
        <dbReference type="EMBL" id="MBB5349755.1"/>
    </source>
</evidence>
<keyword evidence="4" id="KW-0489">Methyltransferase</keyword>
<dbReference type="CDD" id="cd09281">
    <property type="entry name" value="UPF0066"/>
    <property type="match status" value="1"/>
</dbReference>
<dbReference type="GO" id="GO:0032259">
    <property type="term" value="P:methylation"/>
    <property type="evidence" value="ECO:0007669"/>
    <property type="project" value="UniProtKB-KW"/>
</dbReference>
<dbReference type="InterPro" id="IPR036414">
    <property type="entry name" value="YaeB_N_sf"/>
</dbReference>
<reference evidence="4 5" key="1">
    <citation type="submission" date="2020-08" db="EMBL/GenBank/DDBJ databases">
        <title>Genomic Encyclopedia of Type Strains, Phase IV (KMG-IV): sequencing the most valuable type-strain genomes for metagenomic binning, comparative biology and taxonomic classification.</title>
        <authorList>
            <person name="Goeker M."/>
        </authorList>
    </citation>
    <scope>NUCLEOTIDE SEQUENCE [LARGE SCALE GENOMIC DNA]</scope>
    <source>
        <strain evidence="4 5">DSM 28570</strain>
    </source>
</reference>
<dbReference type="InterPro" id="IPR040372">
    <property type="entry name" value="YaeB-like"/>
</dbReference>
<keyword evidence="1" id="KW-0949">S-adenosyl-L-methionine</keyword>
<dbReference type="Proteomes" id="UP000539642">
    <property type="component" value="Unassembled WGS sequence"/>
</dbReference>
<keyword evidence="4" id="KW-0808">Transferase</keyword>
<dbReference type="InterPro" id="IPR023368">
    <property type="entry name" value="UPF0066_cons_site"/>
</dbReference>
<feature type="domain" description="TsaA-like" evidence="3">
    <location>
        <begin position="4"/>
        <end position="135"/>
    </location>
</feature>